<proteinExistence type="predicted"/>
<name>D4RW65_9FIRM</name>
<sequence length="95" mass="11557">MITKTDAIKMETKDLSIMENDLYIKLNIMEEKNNTDTEWYKELKHDFNIVSEIISEREDDILDDEDKLEIEYLMKALNPQKNKQSKFRRVIWWSI</sequence>
<organism evidence="1 2">
    <name type="scientific">Eshraghiella crossota DSM 2876</name>
    <dbReference type="NCBI Taxonomy" id="511680"/>
    <lineage>
        <taxon>Bacteria</taxon>
        <taxon>Bacillati</taxon>
        <taxon>Bacillota</taxon>
        <taxon>Clostridia</taxon>
        <taxon>Lachnospirales</taxon>
        <taxon>Lachnospiraceae</taxon>
        <taxon>Eshraghiella</taxon>
    </lineage>
</organism>
<dbReference type="RefSeq" id="WP_005600844.1">
    <property type="nucleotide sequence ID" value="NZ_GG663519.1"/>
</dbReference>
<gene>
    <name evidence="1" type="ORF">BUTYVIB_00195</name>
</gene>
<evidence type="ECO:0000313" key="1">
    <source>
        <dbReference type="EMBL" id="EFF69682.1"/>
    </source>
</evidence>
<evidence type="ECO:0000313" key="2">
    <source>
        <dbReference type="Proteomes" id="UP000006238"/>
    </source>
</evidence>
<keyword evidence="2" id="KW-1185">Reference proteome</keyword>
<protein>
    <submittedName>
        <fullName evidence="1">Uncharacterized protein</fullName>
    </submittedName>
</protein>
<dbReference type="HOGENOM" id="CLU_2367528_0_0_9"/>
<dbReference type="Proteomes" id="UP000006238">
    <property type="component" value="Unassembled WGS sequence"/>
</dbReference>
<dbReference type="AlphaFoldDB" id="D4RW65"/>
<reference evidence="1 2" key="1">
    <citation type="submission" date="2010-02" db="EMBL/GenBank/DDBJ databases">
        <authorList>
            <person name="Weinstock G."/>
            <person name="Sodergren E."/>
            <person name="Clifton S."/>
            <person name="Fulton L."/>
            <person name="Fulton B."/>
            <person name="Courtney L."/>
            <person name="Fronick C."/>
            <person name="Harrison M."/>
            <person name="Strong C."/>
            <person name="Farmer C."/>
            <person name="Delahaunty K."/>
            <person name="Markovic C."/>
            <person name="Hall O."/>
            <person name="Minx P."/>
            <person name="Tomlinson C."/>
            <person name="Mitreva M."/>
            <person name="Nelson J."/>
            <person name="Hou S."/>
            <person name="Wollam A."/>
            <person name="Pepin K.H."/>
            <person name="Johnson M."/>
            <person name="Bhonagiri V."/>
            <person name="Zhang X."/>
            <person name="Suruliraj S."/>
            <person name="Warren W."/>
            <person name="Chinwalla A."/>
            <person name="Mardis E.R."/>
            <person name="Wilson R.K."/>
        </authorList>
    </citation>
    <scope>NUCLEOTIDE SEQUENCE [LARGE SCALE GENOMIC DNA]</scope>
    <source>
        <strain evidence="1 2">DSM 2876</strain>
    </source>
</reference>
<dbReference type="EMBL" id="ABWN01000017">
    <property type="protein sequence ID" value="EFF69682.1"/>
    <property type="molecule type" value="Genomic_DNA"/>
</dbReference>
<comment type="caution">
    <text evidence="1">The sequence shown here is derived from an EMBL/GenBank/DDBJ whole genome shotgun (WGS) entry which is preliminary data.</text>
</comment>
<dbReference type="GeneID" id="98918560"/>
<accession>D4RW65</accession>